<name>A0A4R1BWT3_9ACTN</name>
<comment type="caution">
    <text evidence="1">The sequence shown here is derived from an EMBL/GenBank/DDBJ whole genome shotgun (WGS) entry which is preliminary data.</text>
</comment>
<organism evidence="1 2">
    <name type="scientific">Nocardioides jejuensis</name>
    <dbReference type="NCBI Taxonomy" id="2502782"/>
    <lineage>
        <taxon>Bacteria</taxon>
        <taxon>Bacillati</taxon>
        <taxon>Actinomycetota</taxon>
        <taxon>Actinomycetes</taxon>
        <taxon>Propionibacteriales</taxon>
        <taxon>Nocardioidaceae</taxon>
        <taxon>Nocardioides</taxon>
    </lineage>
</organism>
<proteinExistence type="predicted"/>
<reference evidence="1 2" key="1">
    <citation type="submission" date="2019-03" db="EMBL/GenBank/DDBJ databases">
        <authorList>
            <person name="Kim M.K.M."/>
        </authorList>
    </citation>
    <scope>NUCLEOTIDE SEQUENCE [LARGE SCALE GENOMIC DNA]</scope>
    <source>
        <strain evidence="1 2">18JY15-6</strain>
    </source>
</reference>
<evidence type="ECO:0000313" key="1">
    <source>
        <dbReference type="EMBL" id="TCJ22321.1"/>
    </source>
</evidence>
<keyword evidence="2" id="KW-1185">Reference proteome</keyword>
<dbReference type="EMBL" id="SJZJ01000024">
    <property type="protein sequence ID" value="TCJ22321.1"/>
    <property type="molecule type" value="Genomic_DNA"/>
</dbReference>
<dbReference type="AlphaFoldDB" id="A0A4R1BWT3"/>
<accession>A0A4R1BWT3</accession>
<dbReference type="RefSeq" id="WP_131584952.1">
    <property type="nucleotide sequence ID" value="NZ_SJZJ01000024.1"/>
</dbReference>
<sequence>MTMQHWPTGVDGDPAGCRAVGSRLSDLGARLRQAALRLSPDCAAPDWSGPASRAADGQIAGARVSLSAAADRCDVVARAVTRLGADLSEVTAALADAAQLAVSDGLTVDATGFFADAGHRSVEAALRARAAESTAHARLRADLPAVPGPDASDQLQRALLHLPPEDGDALDMAAWAVRQPGAVAGLPGRWVNGHLSWAVHSASQSTDDGIRRIGSVLEAAKPVGKQVLADLRLTGNVLTVGLSARSQWQEDAIDPTMSDTERVTRSAVRGTIEGGATIVCAAALGGFLSPIPGGAFVGGAAGGWAGKQVGGKVADIAVDHVDDALELVQDAGDTVSDAAEAVGDAADAVGATAEDVGDKVVFWK</sequence>
<gene>
    <name evidence="1" type="ORF">EPD65_13360</name>
</gene>
<protein>
    <submittedName>
        <fullName evidence="1">Uncharacterized protein</fullName>
    </submittedName>
</protein>
<evidence type="ECO:0000313" key="2">
    <source>
        <dbReference type="Proteomes" id="UP000295453"/>
    </source>
</evidence>
<dbReference type="Proteomes" id="UP000295453">
    <property type="component" value="Unassembled WGS sequence"/>
</dbReference>